<feature type="domain" description="Nodulin-like" evidence="7">
    <location>
        <begin position="29"/>
        <end position="274"/>
    </location>
</feature>
<dbReference type="SUPFAM" id="SSF103473">
    <property type="entry name" value="MFS general substrate transporter"/>
    <property type="match status" value="1"/>
</dbReference>
<gene>
    <name evidence="8" type="ORF">FPE_LOCUS13629</name>
</gene>
<comment type="similarity">
    <text evidence="5">Belongs to the major facilitator superfamily. Phosphate:H(+) symporter (TC 2.A.1.9) family.</text>
</comment>
<dbReference type="PANTHER" id="PTHR21576:SF110">
    <property type="entry name" value="PROTEIN NUCLEAR FUSION DEFECTIVE 4-LIKE"/>
    <property type="match status" value="1"/>
</dbReference>
<keyword evidence="9" id="KW-1185">Reference proteome</keyword>
<keyword evidence="2 6" id="KW-0812">Transmembrane</keyword>
<reference evidence="8" key="1">
    <citation type="submission" date="2023-05" db="EMBL/GenBank/DDBJ databases">
        <authorList>
            <person name="Huff M."/>
        </authorList>
    </citation>
    <scope>NUCLEOTIDE SEQUENCE</scope>
</reference>
<feature type="transmembrane region" description="Helical" evidence="6">
    <location>
        <begin position="188"/>
        <end position="207"/>
    </location>
</feature>
<organism evidence="8 9">
    <name type="scientific">Fraxinus pennsylvanica</name>
    <dbReference type="NCBI Taxonomy" id="56036"/>
    <lineage>
        <taxon>Eukaryota</taxon>
        <taxon>Viridiplantae</taxon>
        <taxon>Streptophyta</taxon>
        <taxon>Embryophyta</taxon>
        <taxon>Tracheophyta</taxon>
        <taxon>Spermatophyta</taxon>
        <taxon>Magnoliopsida</taxon>
        <taxon>eudicotyledons</taxon>
        <taxon>Gunneridae</taxon>
        <taxon>Pentapetalae</taxon>
        <taxon>asterids</taxon>
        <taxon>lamiids</taxon>
        <taxon>Lamiales</taxon>
        <taxon>Oleaceae</taxon>
        <taxon>Oleeae</taxon>
        <taxon>Fraxinus</taxon>
    </lineage>
</organism>
<dbReference type="InterPro" id="IPR010658">
    <property type="entry name" value="Nodulin-like"/>
</dbReference>
<dbReference type="EMBL" id="OU503043">
    <property type="protein sequence ID" value="CAI9766199.1"/>
    <property type="molecule type" value="Genomic_DNA"/>
</dbReference>
<comment type="subcellular location">
    <subcellularLocation>
        <location evidence="1">Membrane</location>
        <topology evidence="1">Multi-pass membrane protein</topology>
    </subcellularLocation>
</comment>
<feature type="transmembrane region" description="Helical" evidence="6">
    <location>
        <begin position="94"/>
        <end position="115"/>
    </location>
</feature>
<evidence type="ECO:0000256" key="1">
    <source>
        <dbReference type="ARBA" id="ARBA00004141"/>
    </source>
</evidence>
<dbReference type="AlphaFoldDB" id="A0AAD1ZB42"/>
<evidence type="ECO:0000259" key="7">
    <source>
        <dbReference type="Pfam" id="PF06813"/>
    </source>
</evidence>
<dbReference type="Proteomes" id="UP000834106">
    <property type="component" value="Chromosome 8"/>
</dbReference>
<feature type="transmembrane region" description="Helical" evidence="6">
    <location>
        <begin position="160"/>
        <end position="182"/>
    </location>
</feature>
<evidence type="ECO:0000256" key="2">
    <source>
        <dbReference type="ARBA" id="ARBA00022692"/>
    </source>
</evidence>
<protein>
    <recommendedName>
        <fullName evidence="7">Nodulin-like domain-containing protein</fullName>
    </recommendedName>
</protein>
<proteinExistence type="inferred from homology"/>
<feature type="transmembrane region" description="Helical" evidence="6">
    <location>
        <begin position="254"/>
        <end position="274"/>
    </location>
</feature>
<keyword evidence="4 6" id="KW-0472">Membrane</keyword>
<dbReference type="GO" id="GO:0016020">
    <property type="term" value="C:membrane"/>
    <property type="evidence" value="ECO:0007669"/>
    <property type="project" value="UniProtKB-SubCell"/>
</dbReference>
<dbReference type="Pfam" id="PF06813">
    <property type="entry name" value="Nodulin-like"/>
    <property type="match status" value="1"/>
</dbReference>
<evidence type="ECO:0000256" key="5">
    <source>
        <dbReference type="ARBA" id="ARBA00044504"/>
    </source>
</evidence>
<dbReference type="InterPro" id="IPR036259">
    <property type="entry name" value="MFS_trans_sf"/>
</dbReference>
<feature type="transmembrane region" description="Helical" evidence="6">
    <location>
        <begin position="30"/>
        <end position="52"/>
    </location>
</feature>
<evidence type="ECO:0000256" key="3">
    <source>
        <dbReference type="ARBA" id="ARBA00022989"/>
    </source>
</evidence>
<dbReference type="PANTHER" id="PTHR21576">
    <property type="entry name" value="UNCHARACTERIZED NODULIN-LIKE PROTEIN"/>
    <property type="match status" value="1"/>
</dbReference>
<feature type="transmembrane region" description="Helical" evidence="6">
    <location>
        <begin position="228"/>
        <end position="248"/>
    </location>
</feature>
<evidence type="ECO:0000313" key="8">
    <source>
        <dbReference type="EMBL" id="CAI9766199.1"/>
    </source>
</evidence>
<evidence type="ECO:0000256" key="4">
    <source>
        <dbReference type="ARBA" id="ARBA00023136"/>
    </source>
</evidence>
<evidence type="ECO:0000256" key="6">
    <source>
        <dbReference type="SAM" id="Phobius"/>
    </source>
</evidence>
<sequence>MAETGITTNSPPGKGCRLCRFTVQVLTGRWLMMFASFLIMAGAGATYLFGVYSKVIKATLGYDQSTLNTLSTCKDLGANVGVLSGLIAEVTPTWVVLLIGSLMNFAGYFMIWLSVTRRISTPKVWQMCLYICIRANSQNFANTGSVVTCVKNFPEGRGMFLGLMKGYVGLSGAVFTQLYLAIYGNDGISLILLIGWLPAAISIFFIFNIRTLKLSRHPNEIRVLYENLIISVTLALVLMGLTIAQKYVNFSHKALIGSATVVCALLFLPCLIAIREEFYTWRLNKEEARKAPSGVLVEEPPLIESKHAEEIEPEIVELVEYSKPMVEEKKETSWVCLRKTSFEMENTSYSYDDIFPRVTMHRRPVDRVALPGFSLHCFVVDRILLRTRKYYQTDIYKRFRDEMEKNEKEMAALSTGYNQARSI</sequence>
<keyword evidence="3 6" id="KW-1133">Transmembrane helix</keyword>
<accession>A0AAD1ZB42</accession>
<name>A0AAD1ZB42_9LAMI</name>
<evidence type="ECO:0000313" key="9">
    <source>
        <dbReference type="Proteomes" id="UP000834106"/>
    </source>
</evidence>